<evidence type="ECO:0000313" key="1">
    <source>
        <dbReference type="EMBL" id="MED6270842.1"/>
    </source>
</evidence>
<reference evidence="1 2" key="1">
    <citation type="submission" date="2021-06" db="EMBL/GenBank/DDBJ databases">
        <authorList>
            <person name="Palmer J.M."/>
        </authorList>
    </citation>
    <scope>NUCLEOTIDE SEQUENCE [LARGE SCALE GENOMIC DNA]</scope>
    <source>
        <strain evidence="1 2">CL_MEX2019</strain>
        <tissue evidence="1">Muscle</tissue>
    </source>
</reference>
<evidence type="ECO:0008006" key="3">
    <source>
        <dbReference type="Google" id="ProtNLM"/>
    </source>
</evidence>
<evidence type="ECO:0000313" key="2">
    <source>
        <dbReference type="Proteomes" id="UP001352852"/>
    </source>
</evidence>
<accession>A0ABU7D6T0</accession>
<dbReference type="Proteomes" id="UP001352852">
    <property type="component" value="Unassembled WGS sequence"/>
</dbReference>
<gene>
    <name evidence="1" type="ORF">CHARACLAT_014345</name>
</gene>
<dbReference type="EMBL" id="JAHUTJ010017463">
    <property type="protein sequence ID" value="MED6270842.1"/>
    <property type="molecule type" value="Genomic_DNA"/>
</dbReference>
<proteinExistence type="predicted"/>
<organism evidence="1 2">
    <name type="scientific">Characodon lateralis</name>
    <dbReference type="NCBI Taxonomy" id="208331"/>
    <lineage>
        <taxon>Eukaryota</taxon>
        <taxon>Metazoa</taxon>
        <taxon>Chordata</taxon>
        <taxon>Craniata</taxon>
        <taxon>Vertebrata</taxon>
        <taxon>Euteleostomi</taxon>
        <taxon>Actinopterygii</taxon>
        <taxon>Neopterygii</taxon>
        <taxon>Teleostei</taxon>
        <taxon>Neoteleostei</taxon>
        <taxon>Acanthomorphata</taxon>
        <taxon>Ovalentaria</taxon>
        <taxon>Atherinomorphae</taxon>
        <taxon>Cyprinodontiformes</taxon>
        <taxon>Goodeidae</taxon>
        <taxon>Characodon</taxon>
    </lineage>
</organism>
<keyword evidence="2" id="KW-1185">Reference proteome</keyword>
<protein>
    <recommendedName>
        <fullName evidence="3">Ricin B lectin domain-containing protein</fullName>
    </recommendedName>
</protein>
<sequence length="87" mass="9841">MQKAIRRPNDVYKGLFYREQVLGVDLEPEDNCKGVEFHPPGGARQQWKLHTEMNEAGPVSCPIGGAFTQGFLFIDFLALLQSWGLYL</sequence>
<comment type="caution">
    <text evidence="1">The sequence shown here is derived from an EMBL/GenBank/DDBJ whole genome shotgun (WGS) entry which is preliminary data.</text>
</comment>
<name>A0ABU7D6T0_9TELE</name>